<dbReference type="InterPro" id="IPR013762">
    <property type="entry name" value="Integrase-like_cat_sf"/>
</dbReference>
<dbReference type="InterPro" id="IPR011010">
    <property type="entry name" value="DNA_brk_join_enz"/>
</dbReference>
<accession>A0ABN8NNW5</accession>
<feature type="non-terminal residue" evidence="3">
    <location>
        <position position="267"/>
    </location>
</feature>
<dbReference type="Gene3D" id="1.10.443.10">
    <property type="entry name" value="Intergrase catalytic core"/>
    <property type="match status" value="1"/>
</dbReference>
<evidence type="ECO:0008006" key="5">
    <source>
        <dbReference type="Google" id="ProtNLM"/>
    </source>
</evidence>
<organism evidence="3 4">
    <name type="scientific">Porites lobata</name>
    <dbReference type="NCBI Taxonomy" id="104759"/>
    <lineage>
        <taxon>Eukaryota</taxon>
        <taxon>Metazoa</taxon>
        <taxon>Cnidaria</taxon>
        <taxon>Anthozoa</taxon>
        <taxon>Hexacorallia</taxon>
        <taxon>Scleractinia</taxon>
        <taxon>Fungiina</taxon>
        <taxon>Poritidae</taxon>
        <taxon>Porites</taxon>
    </lineage>
</organism>
<dbReference type="PANTHER" id="PTHR35617">
    <property type="entry name" value="PHAGE_INTEGRASE DOMAIN-CONTAINING PROTEIN"/>
    <property type="match status" value="1"/>
</dbReference>
<proteinExistence type="predicted"/>
<evidence type="ECO:0000256" key="2">
    <source>
        <dbReference type="SAM" id="MobiDB-lite"/>
    </source>
</evidence>
<gene>
    <name evidence="3" type="ORF">PLOB_00023509</name>
</gene>
<feature type="non-terminal residue" evidence="3">
    <location>
        <position position="1"/>
    </location>
</feature>
<keyword evidence="1" id="KW-0233">DNA recombination</keyword>
<feature type="region of interest" description="Disordered" evidence="2">
    <location>
        <begin position="1"/>
        <end position="22"/>
    </location>
</feature>
<evidence type="ECO:0000256" key="1">
    <source>
        <dbReference type="ARBA" id="ARBA00023172"/>
    </source>
</evidence>
<comment type="caution">
    <text evidence="3">The sequence shown here is derived from an EMBL/GenBank/DDBJ whole genome shotgun (WGS) entry which is preliminary data.</text>
</comment>
<protein>
    <recommendedName>
        <fullName evidence="5">Tyr recombinase domain-containing protein</fullName>
    </recommendedName>
</protein>
<evidence type="ECO:0000313" key="4">
    <source>
        <dbReference type="Proteomes" id="UP001159405"/>
    </source>
</evidence>
<name>A0ABN8NNW5_9CNID</name>
<sequence>SPKQQSTSAANTSQAADSAEGEGEARLLHKLDLLTSLVQDMVPVVKTLQESHDAWLLQDDEVTGPAISEKIANVLNNILASGLNDQATKRRKENIHRPTNSTLLAQTRVNSEIWDIAKKPTRSMDARLQALQDTLIKGLIPLADMTGKVGRNLPELILPAFPADGRVCVYSVLSEYIKCTAPLRGGETRLFISFVKPYQAVSRDTISRWIKNVMIKAGIDVEVFKPHSTRAASTSKANACQVPIDVILKAASWKGDCTFRKFYNKPI</sequence>
<dbReference type="EMBL" id="CALNXK010000028">
    <property type="protein sequence ID" value="CAH3115233.1"/>
    <property type="molecule type" value="Genomic_DNA"/>
</dbReference>
<evidence type="ECO:0000313" key="3">
    <source>
        <dbReference type="EMBL" id="CAH3115233.1"/>
    </source>
</evidence>
<dbReference type="SUPFAM" id="SSF56349">
    <property type="entry name" value="DNA breaking-rejoining enzymes"/>
    <property type="match status" value="1"/>
</dbReference>
<reference evidence="3 4" key="1">
    <citation type="submission" date="2022-05" db="EMBL/GenBank/DDBJ databases">
        <authorList>
            <consortium name="Genoscope - CEA"/>
            <person name="William W."/>
        </authorList>
    </citation>
    <scope>NUCLEOTIDE SEQUENCE [LARGE SCALE GENOMIC DNA]</scope>
</reference>
<keyword evidence="4" id="KW-1185">Reference proteome</keyword>
<dbReference type="Proteomes" id="UP001159405">
    <property type="component" value="Unassembled WGS sequence"/>
</dbReference>
<feature type="compositionally biased region" description="Low complexity" evidence="2">
    <location>
        <begin position="1"/>
        <end position="18"/>
    </location>
</feature>
<dbReference type="PANTHER" id="PTHR35617:SF3">
    <property type="entry name" value="CORE-BINDING (CB) DOMAIN-CONTAINING PROTEIN"/>
    <property type="match status" value="1"/>
</dbReference>